<protein>
    <submittedName>
        <fullName evidence="1">Uncharacterized protein</fullName>
    </submittedName>
</protein>
<dbReference type="EMBL" id="RBZW01000032">
    <property type="protein sequence ID" value="THE64529.1"/>
    <property type="molecule type" value="Genomic_DNA"/>
</dbReference>
<evidence type="ECO:0000313" key="2">
    <source>
        <dbReference type="Proteomes" id="UP000318864"/>
    </source>
</evidence>
<gene>
    <name evidence="1" type="ORF">D8Y22_12870</name>
</gene>
<dbReference type="Proteomes" id="UP000318864">
    <property type="component" value="Unassembled WGS sequence"/>
</dbReference>
<proteinExistence type="predicted"/>
<evidence type="ECO:0000313" key="1">
    <source>
        <dbReference type="EMBL" id="THE64529.1"/>
    </source>
</evidence>
<sequence>MSEHYSDDTERSGDEYECPADDCDYVGPAGTRDYYGAHIYVCRRCGHEIRAADPDRIGGESP</sequence>
<comment type="caution">
    <text evidence="1">The sequence shown here is derived from an EMBL/GenBank/DDBJ whole genome shotgun (WGS) entry which is preliminary data.</text>
</comment>
<organism evidence="1 2">
    <name type="scientific">Salinadaptatus halalkaliphilus</name>
    <dbReference type="NCBI Taxonomy" id="2419781"/>
    <lineage>
        <taxon>Archaea</taxon>
        <taxon>Methanobacteriati</taxon>
        <taxon>Methanobacteriota</taxon>
        <taxon>Stenosarchaea group</taxon>
        <taxon>Halobacteria</taxon>
        <taxon>Halobacteriales</taxon>
        <taxon>Natrialbaceae</taxon>
        <taxon>Salinadaptatus</taxon>
    </lineage>
</organism>
<reference evidence="1 2" key="1">
    <citation type="submission" date="2018-10" db="EMBL/GenBank/DDBJ databases">
        <title>Natronolimnobius sp. XQ-INN 246 isolated from Inner Mongolia Autonomous Region of China.</title>
        <authorList>
            <person name="Xue Q."/>
        </authorList>
    </citation>
    <scope>NUCLEOTIDE SEQUENCE [LARGE SCALE GENOMIC DNA]</scope>
    <source>
        <strain evidence="1 2">XQ-INN 246</strain>
    </source>
</reference>
<dbReference type="RefSeq" id="WP_141465095.1">
    <property type="nucleotide sequence ID" value="NZ_RBZW01000032.1"/>
</dbReference>
<accession>A0A4S3TK81</accession>
<keyword evidence="2" id="KW-1185">Reference proteome</keyword>
<name>A0A4S3TK81_9EURY</name>
<dbReference type="AlphaFoldDB" id="A0A4S3TK81"/>